<dbReference type="GO" id="GO:0005688">
    <property type="term" value="C:U6 snRNP"/>
    <property type="evidence" value="ECO:0007669"/>
    <property type="project" value="UniProtKB-UniRule"/>
</dbReference>
<dbReference type="EMBL" id="JAKMXF010000044">
    <property type="protein sequence ID" value="KAI6659964.1"/>
    <property type="molecule type" value="Genomic_DNA"/>
</dbReference>
<accession>A0AAV7KHB4</accession>
<keyword evidence="5 9" id="KW-0694">RNA-binding</keyword>
<dbReference type="InterPro" id="IPR047575">
    <property type="entry name" value="Sm"/>
</dbReference>
<dbReference type="Gene3D" id="2.30.30.100">
    <property type="match status" value="1"/>
</dbReference>
<protein>
    <recommendedName>
        <fullName evidence="9">U6 snRNA-associated Sm-like protein LSm8</fullName>
    </recommendedName>
</protein>
<evidence type="ECO:0000256" key="4">
    <source>
        <dbReference type="ARBA" id="ARBA00022728"/>
    </source>
</evidence>
<dbReference type="GO" id="GO:0071011">
    <property type="term" value="C:precatalytic spliceosome"/>
    <property type="evidence" value="ECO:0007669"/>
    <property type="project" value="TreeGrafter"/>
</dbReference>
<evidence type="ECO:0000256" key="3">
    <source>
        <dbReference type="ARBA" id="ARBA00022664"/>
    </source>
</evidence>
<dbReference type="AlphaFoldDB" id="A0AAV7KHB4"/>
<dbReference type="GO" id="GO:0046540">
    <property type="term" value="C:U4/U6 x U5 tri-snRNP complex"/>
    <property type="evidence" value="ECO:0007669"/>
    <property type="project" value="UniProtKB-UniRule"/>
</dbReference>
<evidence type="ECO:0000256" key="2">
    <source>
        <dbReference type="ARBA" id="ARBA00006850"/>
    </source>
</evidence>
<dbReference type="Pfam" id="PF01423">
    <property type="entry name" value="LSM"/>
    <property type="match status" value="1"/>
</dbReference>
<gene>
    <name evidence="9" type="primary">LSM8</name>
    <name evidence="11" type="ORF">LOD99_14304</name>
</gene>
<feature type="domain" description="Sm" evidence="10">
    <location>
        <begin position="1"/>
        <end position="76"/>
    </location>
</feature>
<dbReference type="InterPro" id="IPR010920">
    <property type="entry name" value="LSM_dom_sf"/>
</dbReference>
<keyword evidence="6 9" id="KW-0508">mRNA splicing</keyword>
<evidence type="ECO:0000313" key="11">
    <source>
        <dbReference type="EMBL" id="KAI6659964.1"/>
    </source>
</evidence>
<comment type="function">
    <text evidence="9">Plays role in pre-mRNA splicing as component of the U4/U6-U5 tri-snRNP complex that is involved in spliceosome assembly, and as component of the precatalytic spliceosome (spliceosome B complex). The heptameric LSM2-8 complex binds specifically to the 3'-terminal U-tract of U6 snRNA.</text>
</comment>
<dbReference type="SMART" id="SM00651">
    <property type="entry name" value="Sm"/>
    <property type="match status" value="1"/>
</dbReference>
<dbReference type="FunFam" id="2.30.30.100:FF:000027">
    <property type="entry name" value="U6 snRNA-associated Sm-like protein LSm8"/>
    <property type="match status" value="1"/>
</dbReference>
<evidence type="ECO:0000256" key="6">
    <source>
        <dbReference type="ARBA" id="ARBA00023187"/>
    </source>
</evidence>
<evidence type="ECO:0000256" key="1">
    <source>
        <dbReference type="ARBA" id="ARBA00004123"/>
    </source>
</evidence>
<sequence>MAASLEPFADKKVAVITGDGRMITGNLKAYDQVINIVLVNTVERVYSHNVGVEEVSLGLYMIRGDNVALVGERDMDIDNAIDLTMKELNEKWEVECPDGVFWVTFKDRDVDPVTKNGKWLVRAKILNSDKWLHAYLIHKDPLVARDCSLTVTDEVVWAIGEYNFWDELPEWQ</sequence>
<evidence type="ECO:0000256" key="5">
    <source>
        <dbReference type="ARBA" id="ARBA00022884"/>
    </source>
</evidence>
<comment type="subcellular location">
    <subcellularLocation>
        <location evidence="1 9">Nucleus</location>
    </subcellularLocation>
</comment>
<keyword evidence="3 9" id="KW-0507">mRNA processing</keyword>
<proteinExistence type="inferred from homology"/>
<dbReference type="InterPro" id="IPR044642">
    <property type="entry name" value="PTHR15588"/>
</dbReference>
<evidence type="ECO:0000256" key="8">
    <source>
        <dbReference type="ARBA" id="ARBA00023274"/>
    </source>
</evidence>
<dbReference type="InterPro" id="IPR034103">
    <property type="entry name" value="Lsm8"/>
</dbReference>
<evidence type="ECO:0000259" key="10">
    <source>
        <dbReference type="PROSITE" id="PS52002"/>
    </source>
</evidence>
<dbReference type="PANTHER" id="PTHR15588">
    <property type="entry name" value="LSM1"/>
    <property type="match status" value="1"/>
</dbReference>
<dbReference type="Proteomes" id="UP001165289">
    <property type="component" value="Unassembled WGS sequence"/>
</dbReference>
<keyword evidence="7 9" id="KW-0539">Nucleus</keyword>
<organism evidence="11 12">
    <name type="scientific">Oopsacas minuta</name>
    <dbReference type="NCBI Taxonomy" id="111878"/>
    <lineage>
        <taxon>Eukaryota</taxon>
        <taxon>Metazoa</taxon>
        <taxon>Porifera</taxon>
        <taxon>Hexactinellida</taxon>
        <taxon>Hexasterophora</taxon>
        <taxon>Lyssacinosida</taxon>
        <taxon>Leucopsacidae</taxon>
        <taxon>Oopsacas</taxon>
    </lineage>
</organism>
<dbReference type="PROSITE" id="PS52002">
    <property type="entry name" value="SM"/>
    <property type="match status" value="1"/>
</dbReference>
<dbReference type="CDD" id="cd01727">
    <property type="entry name" value="LSm8"/>
    <property type="match status" value="1"/>
</dbReference>
<dbReference type="SUPFAM" id="SSF50182">
    <property type="entry name" value="Sm-like ribonucleoproteins"/>
    <property type="match status" value="1"/>
</dbReference>
<comment type="caution">
    <text evidence="11">The sequence shown here is derived from an EMBL/GenBank/DDBJ whole genome shotgun (WGS) entry which is preliminary data.</text>
</comment>
<comment type="similarity">
    <text evidence="2 9">Belongs to the snRNP Sm proteins family.</text>
</comment>
<evidence type="ECO:0000256" key="9">
    <source>
        <dbReference type="RuleBase" id="RU365048"/>
    </source>
</evidence>
<dbReference type="PANTHER" id="PTHR15588:SF9">
    <property type="entry name" value="U6 SNRNA-ASSOCIATED SM-LIKE PROTEIN LSM8"/>
    <property type="match status" value="1"/>
</dbReference>
<evidence type="ECO:0000313" key="12">
    <source>
        <dbReference type="Proteomes" id="UP001165289"/>
    </source>
</evidence>
<dbReference type="GO" id="GO:0000398">
    <property type="term" value="P:mRNA splicing, via spliceosome"/>
    <property type="evidence" value="ECO:0007669"/>
    <property type="project" value="UniProtKB-UniRule"/>
</dbReference>
<reference evidence="11 12" key="1">
    <citation type="journal article" date="2023" name="BMC Biol.">
        <title>The compact genome of the sponge Oopsacas minuta (Hexactinellida) is lacking key metazoan core genes.</title>
        <authorList>
            <person name="Santini S."/>
            <person name="Schenkelaars Q."/>
            <person name="Jourda C."/>
            <person name="Duchesne M."/>
            <person name="Belahbib H."/>
            <person name="Rocher C."/>
            <person name="Selva M."/>
            <person name="Riesgo A."/>
            <person name="Vervoort M."/>
            <person name="Leys S.P."/>
            <person name="Kodjabachian L."/>
            <person name="Le Bivic A."/>
            <person name="Borchiellini C."/>
            <person name="Claverie J.M."/>
            <person name="Renard E."/>
        </authorList>
    </citation>
    <scope>NUCLEOTIDE SEQUENCE [LARGE SCALE GENOMIC DNA]</scope>
    <source>
        <strain evidence="11">SPO-2</strain>
    </source>
</reference>
<dbReference type="InterPro" id="IPR001163">
    <property type="entry name" value="Sm_dom_euk/arc"/>
</dbReference>
<dbReference type="GO" id="GO:0003729">
    <property type="term" value="F:mRNA binding"/>
    <property type="evidence" value="ECO:0007669"/>
    <property type="project" value="TreeGrafter"/>
</dbReference>
<comment type="subunit">
    <text evidence="9">LSm subunits form a heteromer with a doughnut shape.</text>
</comment>
<evidence type="ECO:0000256" key="7">
    <source>
        <dbReference type="ARBA" id="ARBA00023242"/>
    </source>
</evidence>
<name>A0AAV7KHB4_9METZ</name>
<keyword evidence="12" id="KW-1185">Reference proteome</keyword>
<keyword evidence="4 9" id="KW-0747">Spliceosome</keyword>
<keyword evidence="8 9" id="KW-0687">Ribonucleoprotein</keyword>